<dbReference type="SUPFAM" id="SSF69047">
    <property type="entry name" value="Hypothetical protein YjbJ"/>
    <property type="match status" value="1"/>
</dbReference>
<proteinExistence type="inferred from homology"/>
<dbReference type="AlphaFoldDB" id="A0A1G6TDT4"/>
<dbReference type="Pfam" id="PF05532">
    <property type="entry name" value="CsbD"/>
    <property type="match status" value="1"/>
</dbReference>
<name>A0A1G6TDT4_9BURK</name>
<evidence type="ECO:0000313" key="6">
    <source>
        <dbReference type="Proteomes" id="UP000198908"/>
    </source>
</evidence>
<reference evidence="6" key="1">
    <citation type="submission" date="2016-09" db="EMBL/GenBank/DDBJ databases">
        <authorList>
            <person name="Varghese N."/>
            <person name="Submissions S."/>
        </authorList>
    </citation>
    <scope>NUCLEOTIDE SEQUENCE [LARGE SCALE GENOMIC DNA]</scope>
    <source>
        <strain evidence="6">TNe-862</strain>
    </source>
</reference>
<keyword evidence="2" id="KW-0812">Transmembrane</keyword>
<evidence type="ECO:0000259" key="3">
    <source>
        <dbReference type="Pfam" id="PF05532"/>
    </source>
</evidence>
<evidence type="ECO:0000256" key="1">
    <source>
        <dbReference type="ARBA" id="ARBA00009129"/>
    </source>
</evidence>
<dbReference type="Gene3D" id="1.10.1470.10">
    <property type="entry name" value="YjbJ"/>
    <property type="match status" value="1"/>
</dbReference>
<evidence type="ECO:0000256" key="2">
    <source>
        <dbReference type="SAM" id="Phobius"/>
    </source>
</evidence>
<dbReference type="Pfam" id="PF19029">
    <property type="entry name" value="DUF883_C"/>
    <property type="match status" value="1"/>
</dbReference>
<gene>
    <name evidence="5" type="ORF">SAMN05421548_1179</name>
</gene>
<dbReference type="EMBL" id="FMYQ01000017">
    <property type="protein sequence ID" value="SDD27231.1"/>
    <property type="molecule type" value="Genomic_DNA"/>
</dbReference>
<dbReference type="Proteomes" id="UP000198908">
    <property type="component" value="Unassembled WGS sequence"/>
</dbReference>
<sequence>MNIGATKTEGTIREFAGDVKEAAGEMLGDASMRLSGKARALCGKSQQLATDAAVVTREAIADNPLATLGVAVGIGFALGALWAANRE</sequence>
<dbReference type="InterPro" id="IPR043605">
    <property type="entry name" value="DUF883_C"/>
</dbReference>
<comment type="similarity">
    <text evidence="1">Belongs to the UPF0337 (CsbD) family.</text>
</comment>
<evidence type="ECO:0000259" key="4">
    <source>
        <dbReference type="Pfam" id="PF19029"/>
    </source>
</evidence>
<keyword evidence="2" id="KW-0472">Membrane</keyword>
<dbReference type="InterPro" id="IPR008462">
    <property type="entry name" value="CsbD"/>
</dbReference>
<keyword evidence="6" id="KW-1185">Reference proteome</keyword>
<dbReference type="STRING" id="416944.SAMN05421548_1179"/>
<dbReference type="InterPro" id="IPR036629">
    <property type="entry name" value="YjbJ_sf"/>
</dbReference>
<evidence type="ECO:0000313" key="5">
    <source>
        <dbReference type="EMBL" id="SDD27231.1"/>
    </source>
</evidence>
<feature type="domain" description="CsbD-like" evidence="3">
    <location>
        <begin position="7"/>
        <end position="52"/>
    </location>
</feature>
<feature type="transmembrane region" description="Helical" evidence="2">
    <location>
        <begin position="65"/>
        <end position="84"/>
    </location>
</feature>
<protein>
    <submittedName>
        <fullName evidence="5">Uncharacterized conserved protein YjbJ, UPF0337 family</fullName>
    </submittedName>
</protein>
<accession>A0A1G6TDT4</accession>
<organism evidence="5 6">
    <name type="scientific">Paraburkholderia lycopersici</name>
    <dbReference type="NCBI Taxonomy" id="416944"/>
    <lineage>
        <taxon>Bacteria</taxon>
        <taxon>Pseudomonadati</taxon>
        <taxon>Pseudomonadota</taxon>
        <taxon>Betaproteobacteria</taxon>
        <taxon>Burkholderiales</taxon>
        <taxon>Burkholderiaceae</taxon>
        <taxon>Paraburkholderia</taxon>
    </lineage>
</organism>
<keyword evidence="2" id="KW-1133">Transmembrane helix</keyword>
<feature type="domain" description="DUF883" evidence="4">
    <location>
        <begin position="56"/>
        <end position="82"/>
    </location>
</feature>
<dbReference type="RefSeq" id="WP_245746916.1">
    <property type="nucleotide sequence ID" value="NZ_FMYQ01000017.1"/>
</dbReference>